<evidence type="ECO:0000313" key="3">
    <source>
        <dbReference type="Proteomes" id="UP000523821"/>
    </source>
</evidence>
<dbReference type="AlphaFoldDB" id="A0A7W9CTD9"/>
<keyword evidence="3" id="KW-1185">Reference proteome</keyword>
<comment type="caution">
    <text evidence="2">The sequence shown here is derived from an EMBL/GenBank/DDBJ whole genome shotgun (WGS) entry which is preliminary data.</text>
</comment>
<proteinExistence type="predicted"/>
<dbReference type="RefSeq" id="WP_183851778.1">
    <property type="nucleotide sequence ID" value="NZ_JACHOO010000001.1"/>
</dbReference>
<protein>
    <submittedName>
        <fullName evidence="2">Uncharacterized protein</fullName>
    </submittedName>
</protein>
<dbReference type="EMBL" id="JACHOO010000001">
    <property type="protein sequence ID" value="MBB5751203.1"/>
    <property type="molecule type" value="Genomic_DNA"/>
</dbReference>
<reference evidence="2 3" key="1">
    <citation type="submission" date="2020-08" db="EMBL/GenBank/DDBJ databases">
        <title>Genomic Encyclopedia of Type Strains, Phase IV (KMG-IV): sequencing the most valuable type-strain genomes for metagenomic binning, comparative biology and taxonomic classification.</title>
        <authorList>
            <person name="Goeker M."/>
        </authorList>
    </citation>
    <scope>NUCLEOTIDE SEQUENCE [LARGE SCALE GENOMIC DNA]</scope>
    <source>
        <strain evidence="2 3">DSM 16268</strain>
    </source>
</reference>
<evidence type="ECO:0000313" key="2">
    <source>
        <dbReference type="EMBL" id="MBB5751203.1"/>
    </source>
</evidence>
<keyword evidence="1" id="KW-0472">Membrane</keyword>
<organism evidence="2 3">
    <name type="scientific">Prosthecomicrobium pneumaticum</name>
    <dbReference type="NCBI Taxonomy" id="81895"/>
    <lineage>
        <taxon>Bacteria</taxon>
        <taxon>Pseudomonadati</taxon>
        <taxon>Pseudomonadota</taxon>
        <taxon>Alphaproteobacteria</taxon>
        <taxon>Hyphomicrobiales</taxon>
        <taxon>Kaistiaceae</taxon>
        <taxon>Prosthecomicrobium</taxon>
    </lineage>
</organism>
<dbReference type="Proteomes" id="UP000523821">
    <property type="component" value="Unassembled WGS sequence"/>
</dbReference>
<name>A0A7W9CTD9_9HYPH</name>
<sequence length="98" mass="11529">MFLVKIYVVIAIIFSAITFMSLEANDYTDDSIRRCADLSSDVGGVRIPAKWQFALYKGFLWPVSLWNEYVQSNNRSFTDWLMTWYDPFEGECRQRPAR</sequence>
<keyword evidence="1" id="KW-0812">Transmembrane</keyword>
<accession>A0A7W9CTD9</accession>
<feature type="transmembrane region" description="Helical" evidence="1">
    <location>
        <begin position="6"/>
        <end position="24"/>
    </location>
</feature>
<evidence type="ECO:0000256" key="1">
    <source>
        <dbReference type="SAM" id="Phobius"/>
    </source>
</evidence>
<gene>
    <name evidence="2" type="ORF">GGQ63_000246</name>
</gene>
<keyword evidence="1" id="KW-1133">Transmembrane helix</keyword>